<dbReference type="Proteomes" id="UP000222296">
    <property type="component" value="Chromosome Circular"/>
</dbReference>
<dbReference type="RefSeq" id="WP_099085323.1">
    <property type="nucleotide sequence ID" value="NZ_CP042274.1"/>
</dbReference>
<dbReference type="AlphaFoldDB" id="A0AAP9E2Y0"/>
<dbReference type="EMBL" id="CP042274">
    <property type="protein sequence ID" value="QDY93901.1"/>
    <property type="molecule type" value="Genomic_DNA"/>
</dbReference>
<evidence type="ECO:0000256" key="1">
    <source>
        <dbReference type="SAM" id="Coils"/>
    </source>
</evidence>
<organism evidence="2 3">
    <name type="scientific">Agrobacterium tumefaciens</name>
    <dbReference type="NCBI Taxonomy" id="358"/>
    <lineage>
        <taxon>Bacteria</taxon>
        <taxon>Pseudomonadati</taxon>
        <taxon>Pseudomonadota</taxon>
        <taxon>Alphaproteobacteria</taxon>
        <taxon>Hyphomicrobiales</taxon>
        <taxon>Rhizobiaceae</taxon>
        <taxon>Rhizobium/Agrobacterium group</taxon>
        <taxon>Agrobacterium</taxon>
        <taxon>Agrobacterium tumefaciens complex</taxon>
    </lineage>
</organism>
<protein>
    <submittedName>
        <fullName evidence="2">Uncharacterized protein</fullName>
    </submittedName>
</protein>
<keyword evidence="1" id="KW-0175">Coiled coil</keyword>
<evidence type="ECO:0000313" key="2">
    <source>
        <dbReference type="EMBL" id="QDY93901.1"/>
    </source>
</evidence>
<sequence>MLKDYSSQSVSKPHLTIPSLNAPYAAMDDKQFRELRTLILDQNVKIEALTKEVRSLRAAVETTEVVYLGPDDMDAMPIDVPGDVKQFLPD</sequence>
<name>A0AAP9E2Y0_AGRTU</name>
<feature type="coiled-coil region" evidence="1">
    <location>
        <begin position="39"/>
        <end position="66"/>
    </location>
</feature>
<accession>A0AAP9E2Y0</accession>
<proteinExistence type="predicted"/>
<evidence type="ECO:0000313" key="3">
    <source>
        <dbReference type="Proteomes" id="UP000222296"/>
    </source>
</evidence>
<reference evidence="2 3" key="1">
    <citation type="journal article" date="2017" name="Genome Announc.">
        <title>Draft Genome Sequence of Agrobacterium tumefaciens Biovar 1 Strain 186, Isolated from Walnut.</title>
        <authorList>
            <person name="Poret-Peterson A.T."/>
            <person name="Bhatnagar S."/>
            <person name="McClean A.E."/>
            <person name="Kluepfel D.A."/>
        </authorList>
    </citation>
    <scope>NUCLEOTIDE SEQUENCE [LARGE SCALE GENOMIC DNA]</scope>
    <source>
        <strain evidence="2 3">186</strain>
    </source>
</reference>
<gene>
    <name evidence="2" type="ORF">CG010_007025</name>
</gene>